<feature type="domain" description="Acyl-CoA dehydrogenase/oxidase C-terminal" evidence="2">
    <location>
        <begin position="82"/>
        <end position="191"/>
    </location>
</feature>
<dbReference type="Pfam" id="PF00441">
    <property type="entry name" value="Acyl-CoA_dh_1"/>
    <property type="match status" value="1"/>
</dbReference>
<gene>
    <name evidence="3" type="ORF">GC106_83650</name>
</gene>
<name>A0ABX2FJT3_9PSEU</name>
<protein>
    <recommendedName>
        <fullName evidence="2">Acyl-CoA dehydrogenase/oxidase C-terminal domain-containing protein</fullName>
    </recommendedName>
</protein>
<evidence type="ECO:0000256" key="1">
    <source>
        <dbReference type="ARBA" id="ARBA00022630"/>
    </source>
</evidence>
<keyword evidence="4" id="KW-1185">Reference proteome</keyword>
<dbReference type="InterPro" id="IPR009075">
    <property type="entry name" value="AcylCo_DH/oxidase_C"/>
</dbReference>
<reference evidence="3 4" key="1">
    <citation type="submission" date="2020-01" db="EMBL/GenBank/DDBJ databases">
        <title>Kibdelosporangium persica a novel Actinomycetes from a hot desert in Iran.</title>
        <authorList>
            <person name="Safaei N."/>
            <person name="Zaburannyi N."/>
            <person name="Mueller R."/>
            <person name="Wink J."/>
        </authorList>
    </citation>
    <scope>NUCLEOTIDE SEQUENCE [LARGE SCALE GENOMIC DNA]</scope>
    <source>
        <strain evidence="3 4">4NS15</strain>
    </source>
</reference>
<dbReference type="EMBL" id="JAAATY010000051">
    <property type="protein sequence ID" value="NRN71090.1"/>
    <property type="molecule type" value="Genomic_DNA"/>
</dbReference>
<dbReference type="Gene3D" id="1.20.140.10">
    <property type="entry name" value="Butyryl-CoA Dehydrogenase, subunit A, domain 3"/>
    <property type="match status" value="1"/>
</dbReference>
<dbReference type="InterPro" id="IPR036250">
    <property type="entry name" value="AcylCo_DH-like_C"/>
</dbReference>
<proteinExistence type="predicted"/>
<sequence>MRLEYDENQRDLARALRAKLAGTDPDDVRDCLAELDVYAIETSLRLGLGLGVVVCEELGRHAARDDYRERTGGDRTGEWLRQAAYLLGLAAGAHRLAVRRAFRRRQFGQALADRQAIAFPLAAQFAQLEAVRLLVHRAAWLADHGEDAGQAAARALAYAAEQALEVTAWAVHVHGAYGLTRHAPVHRYYELALQEATHYGDPARLWQIAGP</sequence>
<dbReference type="Proteomes" id="UP000763557">
    <property type="component" value="Unassembled WGS sequence"/>
</dbReference>
<keyword evidence="1" id="KW-0285">Flavoprotein</keyword>
<dbReference type="SUPFAM" id="SSF47203">
    <property type="entry name" value="Acyl-CoA dehydrogenase C-terminal domain-like"/>
    <property type="match status" value="1"/>
</dbReference>
<evidence type="ECO:0000313" key="4">
    <source>
        <dbReference type="Proteomes" id="UP000763557"/>
    </source>
</evidence>
<accession>A0ABX2FJT3</accession>
<dbReference type="PANTHER" id="PTHR43884">
    <property type="entry name" value="ACYL-COA DEHYDROGENASE"/>
    <property type="match status" value="1"/>
</dbReference>
<evidence type="ECO:0000313" key="3">
    <source>
        <dbReference type="EMBL" id="NRN71090.1"/>
    </source>
</evidence>
<dbReference type="PANTHER" id="PTHR43884:SF12">
    <property type="entry name" value="ISOVALERYL-COA DEHYDROGENASE, MITOCHONDRIAL-RELATED"/>
    <property type="match status" value="1"/>
</dbReference>
<dbReference type="RefSeq" id="WP_173142271.1">
    <property type="nucleotide sequence ID" value="NZ_CBCSGW010000025.1"/>
</dbReference>
<organism evidence="3 4">
    <name type="scientific">Kibdelosporangium persicum</name>
    <dbReference type="NCBI Taxonomy" id="2698649"/>
    <lineage>
        <taxon>Bacteria</taxon>
        <taxon>Bacillati</taxon>
        <taxon>Actinomycetota</taxon>
        <taxon>Actinomycetes</taxon>
        <taxon>Pseudonocardiales</taxon>
        <taxon>Pseudonocardiaceae</taxon>
        <taxon>Kibdelosporangium</taxon>
    </lineage>
</organism>
<evidence type="ECO:0000259" key="2">
    <source>
        <dbReference type="Pfam" id="PF00441"/>
    </source>
</evidence>
<comment type="caution">
    <text evidence="3">The sequence shown here is derived from an EMBL/GenBank/DDBJ whole genome shotgun (WGS) entry which is preliminary data.</text>
</comment>